<gene>
    <name evidence="1" type="ORF">HPB47_016660</name>
</gene>
<sequence length="452" mass="50588">MPRVGLNPTSSEEEESALEVDNAYHSVEQDMELDPHKGKKRKKKRPTKKISTSEEETPQEELGETAESAGRVEKRTRTAKSANQTDALPSKSGKDSSDISGEFRTRLGKAQLSCVNAIAPVGGVLTRDQLEAITSSVQMLANICTDLIARNAYLEGRLESEINHNSNIRTYADIVKMSGNQNSDKAKATPAEEAKDAGREQGEREALLLYPSNPTEGKEFAQVTTVLRSSLAPEDLGLQRPELRPIRGGAVLLSASKEGIERLEKHVKTNLELKKHLKVKKPFTRNPQIKIRGVVTADPTITRRKLLTQNQLQGAEDDIQIVHTFESNNGLSTIIIEVTPHIFRQLKERRRVCLDWTSCPVEENLHVVFCKRCSRYGHTVAHCENPPRCSDCGLRHNTKECKGTTLNCPCCADAPQDQGRTPDVDIRHSAMSEKCPIFQYQIERLKRRIRYH</sequence>
<comment type="caution">
    <text evidence="1">The sequence shown here is derived from an EMBL/GenBank/DDBJ whole genome shotgun (WGS) entry which is preliminary data.</text>
</comment>
<protein>
    <submittedName>
        <fullName evidence="1">Uncharacterized protein</fullName>
    </submittedName>
</protein>
<organism evidence="1 2">
    <name type="scientific">Ixodes persulcatus</name>
    <name type="common">Taiga tick</name>
    <dbReference type="NCBI Taxonomy" id="34615"/>
    <lineage>
        <taxon>Eukaryota</taxon>
        <taxon>Metazoa</taxon>
        <taxon>Ecdysozoa</taxon>
        <taxon>Arthropoda</taxon>
        <taxon>Chelicerata</taxon>
        <taxon>Arachnida</taxon>
        <taxon>Acari</taxon>
        <taxon>Parasitiformes</taxon>
        <taxon>Ixodida</taxon>
        <taxon>Ixodoidea</taxon>
        <taxon>Ixodidae</taxon>
        <taxon>Ixodinae</taxon>
        <taxon>Ixodes</taxon>
    </lineage>
</organism>
<dbReference type="Proteomes" id="UP000805193">
    <property type="component" value="Unassembled WGS sequence"/>
</dbReference>
<reference evidence="1 2" key="1">
    <citation type="journal article" date="2020" name="Cell">
        <title>Large-Scale Comparative Analyses of Tick Genomes Elucidate Their Genetic Diversity and Vector Capacities.</title>
        <authorList>
            <consortium name="Tick Genome and Microbiome Consortium (TIGMIC)"/>
            <person name="Jia N."/>
            <person name="Wang J."/>
            <person name="Shi W."/>
            <person name="Du L."/>
            <person name="Sun Y."/>
            <person name="Zhan W."/>
            <person name="Jiang J.F."/>
            <person name="Wang Q."/>
            <person name="Zhang B."/>
            <person name="Ji P."/>
            <person name="Bell-Sakyi L."/>
            <person name="Cui X.M."/>
            <person name="Yuan T.T."/>
            <person name="Jiang B.G."/>
            <person name="Yang W.F."/>
            <person name="Lam T.T."/>
            <person name="Chang Q.C."/>
            <person name="Ding S.J."/>
            <person name="Wang X.J."/>
            <person name="Zhu J.G."/>
            <person name="Ruan X.D."/>
            <person name="Zhao L."/>
            <person name="Wei J.T."/>
            <person name="Ye R.Z."/>
            <person name="Que T.C."/>
            <person name="Du C.H."/>
            <person name="Zhou Y.H."/>
            <person name="Cheng J.X."/>
            <person name="Dai P.F."/>
            <person name="Guo W.B."/>
            <person name="Han X.H."/>
            <person name="Huang E.J."/>
            <person name="Li L.F."/>
            <person name="Wei W."/>
            <person name="Gao Y.C."/>
            <person name="Liu J.Z."/>
            <person name="Shao H.Z."/>
            <person name="Wang X."/>
            <person name="Wang C.C."/>
            <person name="Yang T.C."/>
            <person name="Huo Q.B."/>
            <person name="Li W."/>
            <person name="Chen H.Y."/>
            <person name="Chen S.E."/>
            <person name="Zhou L.G."/>
            <person name="Ni X.B."/>
            <person name="Tian J.H."/>
            <person name="Sheng Y."/>
            <person name="Liu T."/>
            <person name="Pan Y.S."/>
            <person name="Xia L.Y."/>
            <person name="Li J."/>
            <person name="Zhao F."/>
            <person name="Cao W.C."/>
        </authorList>
    </citation>
    <scope>NUCLEOTIDE SEQUENCE [LARGE SCALE GENOMIC DNA]</scope>
    <source>
        <strain evidence="1">Iper-2018</strain>
    </source>
</reference>
<evidence type="ECO:0000313" key="2">
    <source>
        <dbReference type="Proteomes" id="UP000805193"/>
    </source>
</evidence>
<name>A0AC60QQI1_IXOPE</name>
<evidence type="ECO:0000313" key="1">
    <source>
        <dbReference type="EMBL" id="KAG0439409.1"/>
    </source>
</evidence>
<proteinExistence type="predicted"/>
<accession>A0AC60QQI1</accession>
<keyword evidence="2" id="KW-1185">Reference proteome</keyword>
<dbReference type="EMBL" id="JABSTQ010005399">
    <property type="protein sequence ID" value="KAG0439409.1"/>
    <property type="molecule type" value="Genomic_DNA"/>
</dbReference>